<protein>
    <submittedName>
        <fullName evidence="2">Helix-turn-helix domain containing protein</fullName>
    </submittedName>
</protein>
<dbReference type="Proteomes" id="UP001173801">
    <property type="component" value="Unassembled WGS sequence"/>
</dbReference>
<dbReference type="InterPro" id="IPR010744">
    <property type="entry name" value="Phage_CI_N"/>
</dbReference>
<dbReference type="RefSeq" id="WP_284937153.1">
    <property type="nucleotide sequence ID" value="NZ_JANURM010000003.1"/>
</dbReference>
<comment type="caution">
    <text evidence="2">The sequence shown here is derived from an EMBL/GenBank/DDBJ whole genome shotgun (WGS) entry which is preliminary data.</text>
</comment>
<reference evidence="2" key="1">
    <citation type="submission" date="2022-08" db="EMBL/GenBank/DDBJ databases">
        <authorList>
            <person name="Wang H."/>
        </authorList>
    </citation>
    <scope>NUCLEOTIDE SEQUENCE</scope>
    <source>
        <strain evidence="2">PS10</strain>
    </source>
</reference>
<organism evidence="2 3">
    <name type="scientific">Campylobacter gastrosuis</name>
    <dbReference type="NCBI Taxonomy" id="2974576"/>
    <lineage>
        <taxon>Bacteria</taxon>
        <taxon>Pseudomonadati</taxon>
        <taxon>Campylobacterota</taxon>
        <taxon>Epsilonproteobacteria</taxon>
        <taxon>Campylobacterales</taxon>
        <taxon>Campylobacteraceae</taxon>
        <taxon>Campylobacter</taxon>
    </lineage>
</organism>
<reference evidence="2" key="2">
    <citation type="journal article" date="2023" name="Microorganisms">
        <title>Isolation and Genomic Characteristics of Cat-Borne Campylobacter felis sp. nov. and Sheep-Borne Campylobacter ovis sp. nov.</title>
        <authorList>
            <person name="Wang H."/>
            <person name="Li Y."/>
            <person name="Gu Y."/>
            <person name="Zhou G."/>
            <person name="Chen X."/>
            <person name="Zhang X."/>
            <person name="Shao Z."/>
            <person name="Zhang J."/>
            <person name="Zhang M."/>
        </authorList>
    </citation>
    <scope>NUCLEOTIDE SEQUENCE</scope>
    <source>
        <strain evidence="2">PS10</strain>
    </source>
</reference>
<dbReference type="Gene3D" id="1.10.260.40">
    <property type="entry name" value="lambda repressor-like DNA-binding domains"/>
    <property type="match status" value="1"/>
</dbReference>
<evidence type="ECO:0000259" key="1">
    <source>
        <dbReference type="Pfam" id="PF07022"/>
    </source>
</evidence>
<evidence type="ECO:0000313" key="2">
    <source>
        <dbReference type="EMBL" id="MDL0088498.1"/>
    </source>
</evidence>
<accession>A0ABT7HNL3</accession>
<dbReference type="Pfam" id="PF07022">
    <property type="entry name" value="Phage_CI_repr"/>
    <property type="match status" value="1"/>
</dbReference>
<sequence>MREIDDILVALKKITGAKNDKELSEILKFSYSSLDRWKAEDKIPAKRIMEFSEKLGVGVDTIMRGSFNQIGINNRQNFGLINENNANIDSNDKIQEFLILFKKYGNEQLIDSFIEKLKKIENLSKG</sequence>
<proteinExistence type="predicted"/>
<keyword evidence="3" id="KW-1185">Reference proteome</keyword>
<gene>
    <name evidence="2" type="ORF">NYG85_03790</name>
</gene>
<evidence type="ECO:0000313" key="3">
    <source>
        <dbReference type="Proteomes" id="UP001173801"/>
    </source>
</evidence>
<dbReference type="InterPro" id="IPR010982">
    <property type="entry name" value="Lambda_DNA-bd_dom_sf"/>
</dbReference>
<name>A0ABT7HNL3_9BACT</name>
<feature type="domain" description="Bacteriophage CI repressor N-terminal" evidence="1">
    <location>
        <begin position="10"/>
        <end position="63"/>
    </location>
</feature>
<dbReference type="EMBL" id="JANURM010000003">
    <property type="protein sequence ID" value="MDL0088498.1"/>
    <property type="molecule type" value="Genomic_DNA"/>
</dbReference>